<dbReference type="GO" id="GO:0032259">
    <property type="term" value="P:methylation"/>
    <property type="evidence" value="ECO:0007669"/>
    <property type="project" value="UniProtKB-KW"/>
</dbReference>
<name>A0ABV3WTX0_9HYPH</name>
<accession>A0ABV3WTX0</accession>
<proteinExistence type="predicted"/>
<dbReference type="InterPro" id="IPR029063">
    <property type="entry name" value="SAM-dependent_MTases_sf"/>
</dbReference>
<dbReference type="RefSeq" id="WP_368803165.1">
    <property type="nucleotide sequence ID" value="NZ_JAZHFV010000003.1"/>
</dbReference>
<evidence type="ECO:0000313" key="2">
    <source>
        <dbReference type="EMBL" id="MEX4008122.1"/>
    </source>
</evidence>
<dbReference type="EC" id="2.1.-.-" evidence="2"/>
<evidence type="ECO:0000259" key="1">
    <source>
        <dbReference type="Pfam" id="PF13649"/>
    </source>
</evidence>
<keyword evidence="3" id="KW-1185">Reference proteome</keyword>
<dbReference type="Proteomes" id="UP001559025">
    <property type="component" value="Unassembled WGS sequence"/>
</dbReference>
<dbReference type="SUPFAM" id="SSF53335">
    <property type="entry name" value="S-adenosyl-L-methionine-dependent methyltransferases"/>
    <property type="match status" value="1"/>
</dbReference>
<sequence>MSERQAHWQRVYTSKEENQLSWHEDAPALSLVLLGEAGLRPEMAVVDIGGGTARLVDALVAREQTHVTVLDLSPAALETAKKRLAGAGNVEWVAGDVTEWQPKRPYDLWHDRAAFHFLTAPEDQRAYMRVMARALKTGGRAVIGTFALDGPEKCSGLPVARHDAASLRAVLGEGFSLISTRRNEHTTPWGAVQQFQFGTFEKLPQPLA</sequence>
<dbReference type="InterPro" id="IPR041698">
    <property type="entry name" value="Methyltransf_25"/>
</dbReference>
<dbReference type="GO" id="GO:0008168">
    <property type="term" value="F:methyltransferase activity"/>
    <property type="evidence" value="ECO:0007669"/>
    <property type="project" value="UniProtKB-KW"/>
</dbReference>
<comment type="caution">
    <text evidence="2">The sequence shown here is derived from an EMBL/GenBank/DDBJ whole genome shotgun (WGS) entry which is preliminary data.</text>
</comment>
<keyword evidence="2" id="KW-0808">Transferase</keyword>
<keyword evidence="2" id="KW-0489">Methyltransferase</keyword>
<dbReference type="CDD" id="cd02440">
    <property type="entry name" value="AdoMet_MTases"/>
    <property type="match status" value="1"/>
</dbReference>
<protein>
    <submittedName>
        <fullName evidence="2">Class I SAM-dependent methyltransferase</fullName>
        <ecNumber evidence="2">2.1.-.-</ecNumber>
    </submittedName>
</protein>
<gene>
    <name evidence="2" type="ORF">V1479_12460</name>
</gene>
<reference evidence="2 3" key="1">
    <citation type="submission" date="2024-01" db="EMBL/GenBank/DDBJ databases">
        <title>New evidence supports the origin of RcGTA from prophage.</title>
        <authorList>
            <person name="Xu Y."/>
            <person name="Liu B."/>
            <person name="Chen F."/>
        </authorList>
    </citation>
    <scope>NUCLEOTIDE SEQUENCE [LARGE SCALE GENOMIC DNA]</scope>
    <source>
        <strain evidence="2 3">CBW1107-2</strain>
    </source>
</reference>
<dbReference type="EMBL" id="JAZHFV010000003">
    <property type="protein sequence ID" value="MEX4008122.1"/>
    <property type="molecule type" value="Genomic_DNA"/>
</dbReference>
<organism evidence="2 3">
    <name type="scientific">Neoaquamicrobium sediminum</name>
    <dbReference type="NCBI Taxonomy" id="1849104"/>
    <lineage>
        <taxon>Bacteria</taxon>
        <taxon>Pseudomonadati</taxon>
        <taxon>Pseudomonadota</taxon>
        <taxon>Alphaproteobacteria</taxon>
        <taxon>Hyphomicrobiales</taxon>
        <taxon>Phyllobacteriaceae</taxon>
        <taxon>Neoaquamicrobium</taxon>
    </lineage>
</organism>
<dbReference type="PANTHER" id="PTHR12843">
    <property type="entry name" value="PROTEIN-LYSINE N-METHYLTRANSFERASE METTL10"/>
    <property type="match status" value="1"/>
</dbReference>
<feature type="domain" description="Methyltransferase" evidence="1">
    <location>
        <begin position="45"/>
        <end position="139"/>
    </location>
</feature>
<dbReference type="PANTHER" id="PTHR12843:SF5">
    <property type="entry name" value="EEF1A LYSINE METHYLTRANSFERASE 2"/>
    <property type="match status" value="1"/>
</dbReference>
<dbReference type="Pfam" id="PF13649">
    <property type="entry name" value="Methyltransf_25"/>
    <property type="match status" value="1"/>
</dbReference>
<evidence type="ECO:0000313" key="3">
    <source>
        <dbReference type="Proteomes" id="UP001559025"/>
    </source>
</evidence>
<dbReference type="Gene3D" id="3.40.50.150">
    <property type="entry name" value="Vaccinia Virus protein VP39"/>
    <property type="match status" value="1"/>
</dbReference>